<evidence type="ECO:0000313" key="3">
    <source>
        <dbReference type="Proteomes" id="UP001589836"/>
    </source>
</evidence>
<protein>
    <submittedName>
        <fullName evidence="2">5,10-methylene-tetrahydrofolate dehydrogenase</fullName>
    </submittedName>
</protein>
<feature type="transmembrane region" description="Helical" evidence="1">
    <location>
        <begin position="284"/>
        <end position="313"/>
    </location>
</feature>
<proteinExistence type="predicted"/>
<keyword evidence="1" id="KW-1133">Transmembrane helix</keyword>
<reference evidence="2 3" key="1">
    <citation type="submission" date="2024-09" db="EMBL/GenBank/DDBJ databases">
        <authorList>
            <person name="Sun Q."/>
            <person name="Mori K."/>
        </authorList>
    </citation>
    <scope>NUCLEOTIDE SEQUENCE [LARGE SCALE GENOMIC DNA]</scope>
    <source>
        <strain evidence="2 3">NCAIM B.02529</strain>
    </source>
</reference>
<dbReference type="Proteomes" id="UP001589836">
    <property type="component" value="Unassembled WGS sequence"/>
</dbReference>
<feature type="transmembrane region" description="Helical" evidence="1">
    <location>
        <begin position="242"/>
        <end position="263"/>
    </location>
</feature>
<dbReference type="RefSeq" id="WP_377345753.1">
    <property type="nucleotide sequence ID" value="NZ_JBHLTP010000003.1"/>
</dbReference>
<evidence type="ECO:0000313" key="2">
    <source>
        <dbReference type="EMBL" id="MFC0523211.1"/>
    </source>
</evidence>
<feature type="transmembrane region" description="Helical" evidence="1">
    <location>
        <begin position="216"/>
        <end position="236"/>
    </location>
</feature>
<keyword evidence="3" id="KW-1185">Reference proteome</keyword>
<gene>
    <name evidence="2" type="ORF">ACFFGV_06330</name>
</gene>
<keyword evidence="1" id="KW-0812">Transmembrane</keyword>
<evidence type="ECO:0000256" key="1">
    <source>
        <dbReference type="SAM" id="Phobius"/>
    </source>
</evidence>
<name>A0ABV6LLE0_9BACI</name>
<dbReference type="EMBL" id="JBHLTP010000003">
    <property type="protein sequence ID" value="MFC0523211.1"/>
    <property type="molecule type" value="Genomic_DNA"/>
</dbReference>
<accession>A0ABV6LLE0</accession>
<comment type="caution">
    <text evidence="2">The sequence shown here is derived from an EMBL/GenBank/DDBJ whole genome shotgun (WGS) entry which is preliminary data.</text>
</comment>
<keyword evidence="1" id="KW-0472">Membrane</keyword>
<sequence>MKTVTIGIIPAPELPSEIAEKLIHKLPQEFNATIDQETTFDIALSIDPLTGAAENVEEILHKADDLKKKKEWDYAICLTDLPIFYEEDVVAADISVAQKVAQISIPAFGTMPVKHRIKKAIIQVMGEMYFQTSPQEEAYGMKEGAKSPNLNRKPFQLLKKQFPISPVRRIEPSEQTNQAIDIRFIVIPRINGKMRILLGMAHANRPWGIMPSFKKIIALAFATGAFGLIFPTLWQLSHLFTTLRLIILTIIAISGMVVWVMMAHNLWEKPGYRNKQRLRRLYNIATVITLTAAVSMYYAVLFTLFFIAVAVFIPPESFKESAYLTEPANINHYLRLSWLATSISTIAGALGAGLENEELVRNITYGYRQQRRYKELEQYDGS</sequence>
<organism evidence="2 3">
    <name type="scientific">Pontibacillus salicampi</name>
    <dbReference type="NCBI Taxonomy" id="1449801"/>
    <lineage>
        <taxon>Bacteria</taxon>
        <taxon>Bacillati</taxon>
        <taxon>Bacillota</taxon>
        <taxon>Bacilli</taxon>
        <taxon>Bacillales</taxon>
        <taxon>Bacillaceae</taxon>
        <taxon>Pontibacillus</taxon>
    </lineage>
</organism>